<comment type="caution">
    <text evidence="6">The sequence shown here is derived from an EMBL/GenBank/DDBJ whole genome shotgun (WGS) entry which is preliminary data.</text>
</comment>
<evidence type="ECO:0000313" key="7">
    <source>
        <dbReference type="Proteomes" id="UP000234857"/>
    </source>
</evidence>
<keyword evidence="2" id="KW-0175">Coiled coil</keyword>
<dbReference type="PANTHER" id="PTHR33392:SF6">
    <property type="entry name" value="POLYISOPRENYL-TEICHOIC ACID--PEPTIDOGLYCAN TEICHOIC ACID TRANSFERASE TAGU"/>
    <property type="match status" value="1"/>
</dbReference>
<evidence type="ECO:0000256" key="1">
    <source>
        <dbReference type="ARBA" id="ARBA00006068"/>
    </source>
</evidence>
<evidence type="ECO:0000313" key="6">
    <source>
        <dbReference type="EMBL" id="PLX15347.1"/>
    </source>
</evidence>
<feature type="domain" description="Cell envelope-related transcriptional attenuator" evidence="5">
    <location>
        <begin position="87"/>
        <end position="234"/>
    </location>
</feature>
<feature type="transmembrane region" description="Helical" evidence="4">
    <location>
        <begin position="29"/>
        <end position="49"/>
    </location>
</feature>
<feature type="compositionally biased region" description="Basic and acidic residues" evidence="3">
    <location>
        <begin position="1"/>
        <end position="12"/>
    </location>
</feature>
<feature type="coiled-coil region" evidence="2">
    <location>
        <begin position="302"/>
        <end position="329"/>
    </location>
</feature>
<dbReference type="InterPro" id="IPR050922">
    <property type="entry name" value="LytR/CpsA/Psr_CW_biosynth"/>
</dbReference>
<sequence length="332" mass="38443">MQEEYKEKDLSKQKNNSENMKDEKMSKGMNIFLSILTLGIIFAIGIYFWPSKEINHTGLVSVGAGKDLGKMIYLIMGVDDEKKGNPRSDTIILAFVNTYTKKVQLLSIPRDTKIFIEGKGDRKINSAFRYGGVELTKKVIVELLHLDIDGYFTVNIDGFVNIINILGGVKINVEDDMYYVDKAGELYIDIKKGEQVLDGRTAMYYVRYRDKIYADIGRIKRQQKFIKEILRKIKDIGIIWKIPSIIQEIYKNINTDLGIKDVMSIVKRFRDFDIKNVQVDTLPGEGKYINKVSYFVVDYDKTQKIIEKIMRYEADKSEKEDENRDTEEITKD</sequence>
<proteinExistence type="inferred from homology"/>
<reference evidence="6 7" key="1">
    <citation type="submission" date="2017-11" db="EMBL/GenBank/DDBJ databases">
        <title>Genome-resolved metagenomics identifies genetic mobility, metabolic interactions, and unexpected diversity in perchlorate-reducing communities.</title>
        <authorList>
            <person name="Barnum T.P."/>
            <person name="Figueroa I.A."/>
            <person name="Carlstrom C.I."/>
            <person name="Lucas L.N."/>
            <person name="Engelbrektson A.L."/>
            <person name="Coates J.D."/>
        </authorList>
    </citation>
    <scope>NUCLEOTIDE SEQUENCE [LARGE SCALE GENOMIC DNA]</scope>
    <source>
        <strain evidence="6">BM706</strain>
    </source>
</reference>
<dbReference type="EMBL" id="PKTG01000141">
    <property type="protein sequence ID" value="PLX15347.1"/>
    <property type="molecule type" value="Genomic_DNA"/>
</dbReference>
<feature type="region of interest" description="Disordered" evidence="3">
    <location>
        <begin position="1"/>
        <end position="21"/>
    </location>
</feature>
<keyword evidence="4" id="KW-0812">Transmembrane</keyword>
<evidence type="ECO:0000256" key="2">
    <source>
        <dbReference type="SAM" id="Coils"/>
    </source>
</evidence>
<name>A0A2N5Z9K3_MUIH1</name>
<protein>
    <recommendedName>
        <fullName evidence="5">Cell envelope-related transcriptional attenuator domain-containing protein</fullName>
    </recommendedName>
</protein>
<dbReference type="Pfam" id="PF03816">
    <property type="entry name" value="LytR_cpsA_psr"/>
    <property type="match status" value="1"/>
</dbReference>
<dbReference type="NCBIfam" id="TIGR00350">
    <property type="entry name" value="lytR_cpsA_psr"/>
    <property type="match status" value="1"/>
</dbReference>
<keyword evidence="4" id="KW-0472">Membrane</keyword>
<organism evidence="6 7">
    <name type="scientific">Muiribacterium halophilum</name>
    <dbReference type="NCBI Taxonomy" id="2053465"/>
    <lineage>
        <taxon>Bacteria</taxon>
        <taxon>Candidatus Muiribacteriota</taxon>
        <taxon>Candidatus Muiribacteriia</taxon>
        <taxon>Candidatus Muiribacteriales</taxon>
        <taxon>Candidatus Muiribacteriaceae</taxon>
        <taxon>Candidatus Muiribacterium</taxon>
    </lineage>
</organism>
<evidence type="ECO:0000259" key="5">
    <source>
        <dbReference type="Pfam" id="PF03816"/>
    </source>
</evidence>
<evidence type="ECO:0000256" key="3">
    <source>
        <dbReference type="SAM" id="MobiDB-lite"/>
    </source>
</evidence>
<dbReference type="Gene3D" id="3.40.630.190">
    <property type="entry name" value="LCP protein"/>
    <property type="match status" value="1"/>
</dbReference>
<dbReference type="Proteomes" id="UP000234857">
    <property type="component" value="Unassembled WGS sequence"/>
</dbReference>
<keyword evidence="4" id="KW-1133">Transmembrane helix</keyword>
<comment type="similarity">
    <text evidence="1">Belongs to the LytR/CpsA/Psr (LCP) family.</text>
</comment>
<accession>A0A2N5Z9K3</accession>
<gene>
    <name evidence="6" type="ORF">C0601_13280</name>
</gene>
<evidence type="ECO:0000256" key="4">
    <source>
        <dbReference type="SAM" id="Phobius"/>
    </source>
</evidence>
<dbReference type="InterPro" id="IPR004474">
    <property type="entry name" value="LytR_CpsA_psr"/>
</dbReference>
<dbReference type="AlphaFoldDB" id="A0A2N5Z9K3"/>
<dbReference type="PANTHER" id="PTHR33392">
    <property type="entry name" value="POLYISOPRENYL-TEICHOIC ACID--PEPTIDOGLYCAN TEICHOIC ACID TRANSFERASE TAGU"/>
    <property type="match status" value="1"/>
</dbReference>